<dbReference type="PANTHER" id="PTHR43228:SF1">
    <property type="entry name" value="TWO-COMPONENT RESPONSE REGULATOR ARR22"/>
    <property type="match status" value="1"/>
</dbReference>
<dbReference type="OrthoDB" id="9802066at2"/>
<comment type="caution">
    <text evidence="3">The sequence shown here is derived from an EMBL/GenBank/DDBJ whole genome shotgun (WGS) entry which is preliminary data.</text>
</comment>
<sequence>MRILIVEDDSNVRSFLQNAMKALRRSVKIETATNGADGLKMARRQEYDLIITDYHMPKLTGLDLTFTLRQEGCTIPIVVVSADPDTETDAIVAGSSLFLHKPVSLENLRYMLDMFGL</sequence>
<protein>
    <submittedName>
        <fullName evidence="3">Response regulator receiver protein</fullName>
    </submittedName>
</protein>
<dbReference type="SMART" id="SM00448">
    <property type="entry name" value="REC"/>
    <property type="match status" value="1"/>
</dbReference>
<dbReference type="Pfam" id="PF00072">
    <property type="entry name" value="Response_reg"/>
    <property type="match status" value="1"/>
</dbReference>
<keyword evidence="1" id="KW-0597">Phosphoprotein</keyword>
<name>A0A178M609_9CHLR</name>
<reference evidence="3 4" key="1">
    <citation type="submission" date="2016-04" db="EMBL/GenBank/DDBJ databases">
        <title>Chloroflexus islandicus sp. nov., a thermophilic filamentous anoxygenic phototrophic bacterium from geyser Strokkur (Iceland).</title>
        <authorList>
            <person name="Gaisin V.A."/>
            <person name="Kalashnikov A.M."/>
            <person name="Sukhacheva M.V."/>
            <person name="Grouzdev D.S."/>
            <person name="Ivanov T.M."/>
            <person name="Kuznetsov B."/>
            <person name="Gorlenko V.M."/>
        </authorList>
    </citation>
    <scope>NUCLEOTIDE SEQUENCE [LARGE SCALE GENOMIC DNA]</scope>
    <source>
        <strain evidence="4">isl-2</strain>
    </source>
</reference>
<dbReference type="SUPFAM" id="SSF52172">
    <property type="entry name" value="CheY-like"/>
    <property type="match status" value="1"/>
</dbReference>
<dbReference type="InterPro" id="IPR001789">
    <property type="entry name" value="Sig_transdc_resp-reg_receiver"/>
</dbReference>
<dbReference type="Gene3D" id="3.40.50.2300">
    <property type="match status" value="1"/>
</dbReference>
<dbReference type="PANTHER" id="PTHR43228">
    <property type="entry name" value="TWO-COMPONENT RESPONSE REGULATOR"/>
    <property type="match status" value="1"/>
</dbReference>
<evidence type="ECO:0000256" key="1">
    <source>
        <dbReference type="PROSITE-ProRule" id="PRU00169"/>
    </source>
</evidence>
<dbReference type="Proteomes" id="UP000078287">
    <property type="component" value="Unassembled WGS sequence"/>
</dbReference>
<dbReference type="PROSITE" id="PS50110">
    <property type="entry name" value="RESPONSE_REGULATORY"/>
    <property type="match status" value="1"/>
</dbReference>
<dbReference type="AlphaFoldDB" id="A0A178M609"/>
<accession>A0A178M609</accession>
<evidence type="ECO:0000313" key="3">
    <source>
        <dbReference type="EMBL" id="OAN44191.1"/>
    </source>
</evidence>
<dbReference type="CDD" id="cd00156">
    <property type="entry name" value="REC"/>
    <property type="match status" value="1"/>
</dbReference>
<evidence type="ECO:0000313" key="4">
    <source>
        <dbReference type="Proteomes" id="UP000078287"/>
    </source>
</evidence>
<dbReference type="STRING" id="1707952.A6A03_03350"/>
<dbReference type="GO" id="GO:0000160">
    <property type="term" value="P:phosphorelay signal transduction system"/>
    <property type="evidence" value="ECO:0007669"/>
    <property type="project" value="InterPro"/>
</dbReference>
<proteinExistence type="predicted"/>
<dbReference type="InterPro" id="IPR011006">
    <property type="entry name" value="CheY-like_superfamily"/>
</dbReference>
<keyword evidence="4" id="KW-1185">Reference proteome</keyword>
<feature type="domain" description="Response regulatory" evidence="2">
    <location>
        <begin position="2"/>
        <end position="116"/>
    </location>
</feature>
<evidence type="ECO:0000259" key="2">
    <source>
        <dbReference type="PROSITE" id="PS50110"/>
    </source>
</evidence>
<feature type="modified residue" description="4-aspartylphosphate" evidence="1">
    <location>
        <position position="53"/>
    </location>
</feature>
<dbReference type="InterPro" id="IPR052048">
    <property type="entry name" value="ST_Response_Regulator"/>
</dbReference>
<gene>
    <name evidence="3" type="ORF">A6A03_03350</name>
</gene>
<organism evidence="3 4">
    <name type="scientific">Chloroflexus islandicus</name>
    <dbReference type="NCBI Taxonomy" id="1707952"/>
    <lineage>
        <taxon>Bacteria</taxon>
        <taxon>Bacillati</taxon>
        <taxon>Chloroflexota</taxon>
        <taxon>Chloroflexia</taxon>
        <taxon>Chloroflexales</taxon>
        <taxon>Chloroflexineae</taxon>
        <taxon>Chloroflexaceae</taxon>
        <taxon>Chloroflexus</taxon>
    </lineage>
</organism>
<dbReference type="EMBL" id="LWQS01000071">
    <property type="protein sequence ID" value="OAN44191.1"/>
    <property type="molecule type" value="Genomic_DNA"/>
</dbReference>
<dbReference type="RefSeq" id="WP_066789744.1">
    <property type="nucleotide sequence ID" value="NZ_LWQS01000071.1"/>
</dbReference>